<dbReference type="InterPro" id="IPR004089">
    <property type="entry name" value="MCPsignal_dom"/>
</dbReference>
<protein>
    <submittedName>
        <fullName evidence="8">HAMP domain-containing protein</fullName>
    </submittedName>
</protein>
<reference evidence="8 9" key="1">
    <citation type="submission" date="2021-06" db="EMBL/GenBank/DDBJ databases">
        <title>Complete genome sequence of the secondary alcohol utilizing methanogen Methanospirillum hungatei strain GP1.</title>
        <authorList>
            <person name="Day L.A."/>
            <person name="Costa K.C."/>
        </authorList>
    </citation>
    <scope>NUCLEOTIDE SEQUENCE [LARGE SCALE GENOMIC DNA]</scope>
    <source>
        <strain evidence="8 9">GP1</strain>
    </source>
</reference>
<comment type="similarity">
    <text evidence="2">Belongs to the methyl-accepting chemotaxis (MCP) protein family.</text>
</comment>
<dbReference type="CDD" id="cd06225">
    <property type="entry name" value="HAMP"/>
    <property type="match status" value="1"/>
</dbReference>
<dbReference type="Pfam" id="PF00015">
    <property type="entry name" value="MCPsignal"/>
    <property type="match status" value="1"/>
</dbReference>
<evidence type="ECO:0000313" key="8">
    <source>
        <dbReference type="EMBL" id="QXO95762.1"/>
    </source>
</evidence>
<evidence type="ECO:0000313" key="9">
    <source>
        <dbReference type="Proteomes" id="UP000694228"/>
    </source>
</evidence>
<evidence type="ECO:0000256" key="5">
    <source>
        <dbReference type="SAM" id="Phobius"/>
    </source>
</evidence>
<dbReference type="PROSITE" id="PS50885">
    <property type="entry name" value="HAMP"/>
    <property type="match status" value="1"/>
</dbReference>
<accession>A0A8F5VMF1</accession>
<dbReference type="GO" id="GO:0007165">
    <property type="term" value="P:signal transduction"/>
    <property type="evidence" value="ECO:0007669"/>
    <property type="project" value="UniProtKB-KW"/>
</dbReference>
<dbReference type="PANTHER" id="PTHR32089">
    <property type="entry name" value="METHYL-ACCEPTING CHEMOTAXIS PROTEIN MCPB"/>
    <property type="match status" value="1"/>
</dbReference>
<name>A0A8F5VMF1_METHU</name>
<evidence type="ECO:0000259" key="7">
    <source>
        <dbReference type="PROSITE" id="PS50885"/>
    </source>
</evidence>
<feature type="coiled-coil region" evidence="4">
    <location>
        <begin position="752"/>
        <end position="786"/>
    </location>
</feature>
<proteinExistence type="inferred from homology"/>
<dbReference type="InterPro" id="IPR003660">
    <property type="entry name" value="HAMP_dom"/>
</dbReference>
<dbReference type="EMBL" id="CP077107">
    <property type="protein sequence ID" value="QXO95762.1"/>
    <property type="molecule type" value="Genomic_DNA"/>
</dbReference>
<dbReference type="Pfam" id="PF00672">
    <property type="entry name" value="HAMP"/>
    <property type="match status" value="1"/>
</dbReference>
<feature type="domain" description="Methyl-accepting transducer" evidence="6">
    <location>
        <begin position="534"/>
        <end position="770"/>
    </location>
</feature>
<dbReference type="SMART" id="SM00304">
    <property type="entry name" value="HAMP"/>
    <property type="match status" value="1"/>
</dbReference>
<organism evidence="8 9">
    <name type="scientific">Methanospirillum hungatei</name>
    <dbReference type="NCBI Taxonomy" id="2203"/>
    <lineage>
        <taxon>Archaea</taxon>
        <taxon>Methanobacteriati</taxon>
        <taxon>Methanobacteriota</taxon>
        <taxon>Stenosarchaea group</taxon>
        <taxon>Methanomicrobia</taxon>
        <taxon>Methanomicrobiales</taxon>
        <taxon>Methanospirillaceae</taxon>
        <taxon>Methanospirillum</taxon>
    </lineage>
</organism>
<feature type="domain" description="HAMP" evidence="7">
    <location>
        <begin position="331"/>
        <end position="383"/>
    </location>
</feature>
<keyword evidence="4" id="KW-0175">Coiled coil</keyword>
<evidence type="ECO:0000256" key="2">
    <source>
        <dbReference type="ARBA" id="ARBA00029447"/>
    </source>
</evidence>
<evidence type="ECO:0000259" key="6">
    <source>
        <dbReference type="PROSITE" id="PS50111"/>
    </source>
</evidence>
<feature type="transmembrane region" description="Helical" evidence="5">
    <location>
        <begin position="13"/>
        <end position="41"/>
    </location>
</feature>
<keyword evidence="5" id="KW-1133">Transmembrane helix</keyword>
<gene>
    <name evidence="8" type="ORF">KSK55_05055</name>
</gene>
<dbReference type="CDD" id="cd12913">
    <property type="entry name" value="PDC1_MCP_like"/>
    <property type="match status" value="1"/>
</dbReference>
<dbReference type="OrthoDB" id="342253at2157"/>
<dbReference type="AlphaFoldDB" id="A0A8F5VMF1"/>
<keyword evidence="1 3" id="KW-0807">Transducer</keyword>
<evidence type="ECO:0000256" key="1">
    <source>
        <dbReference type="ARBA" id="ARBA00023224"/>
    </source>
</evidence>
<dbReference type="GO" id="GO:0016020">
    <property type="term" value="C:membrane"/>
    <property type="evidence" value="ECO:0007669"/>
    <property type="project" value="InterPro"/>
</dbReference>
<evidence type="ECO:0000256" key="4">
    <source>
        <dbReference type="SAM" id="Coils"/>
    </source>
</evidence>
<evidence type="ECO:0000256" key="3">
    <source>
        <dbReference type="PROSITE-ProRule" id="PRU00284"/>
    </source>
</evidence>
<dbReference type="PROSITE" id="PS50111">
    <property type="entry name" value="CHEMOTAXIS_TRANSDUC_2"/>
    <property type="match status" value="1"/>
</dbReference>
<sequence length="820" mass="90421">MSIFQLNSIQKKIAISSACCMILIGLCVIIFSGFSLSALALQSAEELLLTHSTLESTKIQEKIGEGLLVANLLSTYFSLDNQNHHLSRDETIEFLKQIIITNPEYFGFLIAFEPDSFDGKDTLHIHDVTSDGTGRFLADVMRENGNWVIESYSDIENEIFYRIPKTTHKPFVSAPYLDVNTMIVSVSVPIITENGIAGVVGTEIPLTSLQKDADSFHSFEDKGKMTIFDSEGMILAATGNSELIGTVTQDKQIIAALSSVNQGGKIIIRSEGNFLLLSPFLINGSDKPWIIALSVPESVIMNEELRNILSIGIIVSVLTILGILLMFWISGKVSRPIHELTHISEEIAKGNLRVTISNGEKDETGRLAESFRKMVESFQQKAEIIHCMSEGNFQNDIPFASYNDYLAASLTRMRINFMQLLENITLLGKNTTEGNLKYRCPVDTAKGTFQECLTALNKALDQIQKPLEAAISLSSQYSSCNFSASFDERIGVSGNFVSFKQSLNTIGIEVSKAVAEVTKAMDNLNLKTNETEKNAEFVLSSAHTLTESVYNIQKNSETNFDIIRQIRKGMEDLNLAVSSVASQTEKLSTTSIKTEDITKRGITRIHETAGSIHLITKSTEELGLIIRDLRIKMDDIGKITDLIRDVSDQINLLSLNAAIEAARAGEAGRGFSVVAEEVKSLANKTFTSAEEISILIGGLQNQSLTVTGVMEKTINNALSGQKSMTDTLQDFDEIYDQLSRLHQQISIIAGESEEQAAAVEEITANIQEFEETLKDTRSEVELISEQTTVSYKAGEEISRSVSEMIDGIRVVLKNLSRFQI</sequence>
<dbReference type="PANTHER" id="PTHR32089:SF112">
    <property type="entry name" value="LYSOZYME-LIKE PROTEIN-RELATED"/>
    <property type="match status" value="1"/>
</dbReference>
<keyword evidence="5" id="KW-0472">Membrane</keyword>
<dbReference type="SMART" id="SM00283">
    <property type="entry name" value="MA"/>
    <property type="match status" value="1"/>
</dbReference>
<feature type="transmembrane region" description="Helical" evidence="5">
    <location>
        <begin position="308"/>
        <end position="329"/>
    </location>
</feature>
<keyword evidence="5" id="KW-0812">Transmembrane</keyword>
<dbReference type="Proteomes" id="UP000694228">
    <property type="component" value="Chromosome"/>
</dbReference>
<dbReference type="Pfam" id="PF22673">
    <property type="entry name" value="MCP-like_PDC_1"/>
    <property type="match status" value="1"/>
</dbReference>
<dbReference type="CDD" id="cd11386">
    <property type="entry name" value="MCP_signal"/>
    <property type="match status" value="1"/>
</dbReference>